<sequence length="264" mass="29750">MTMYRFAFTFLAGLLAVAYTAEAQQSPFVQQFAGSTILLTNGDTLRGPVTLRRDQDVVMMAQADGTVTTLSAVAINSFAVKGEDRDSRRGTGYYDNFYDARNGFYYGNPMYNSRRREESDVNQVRVFRTYRWNRGNDYSDFKSPAFFEQLSNGPRILLRRESLMQRTVSNAGPYGYGGYGYGNPYGGGRSMGTYTEMKDDFFLATPAGEIIPLRSPKKDLLNVFRGQAKQLEQYAKQNQLNFTVARELAFIVNYANSLTSEGAK</sequence>
<evidence type="ECO:0000256" key="1">
    <source>
        <dbReference type="SAM" id="SignalP"/>
    </source>
</evidence>
<gene>
    <name evidence="2" type="ORF">MTX78_10290</name>
</gene>
<feature type="signal peptide" evidence="1">
    <location>
        <begin position="1"/>
        <end position="23"/>
    </location>
</feature>
<name>A0ABY4D3G7_9BACT</name>
<proteinExistence type="predicted"/>
<dbReference type="RefSeq" id="WP_243802338.1">
    <property type="nucleotide sequence ID" value="NZ_CP094669.1"/>
</dbReference>
<protein>
    <submittedName>
        <fullName evidence="2">Uncharacterized protein</fullName>
    </submittedName>
</protein>
<reference evidence="2 3" key="1">
    <citation type="submission" date="2022-03" db="EMBL/GenBank/DDBJ databases">
        <title>Hymenobactersp. isolated from the air.</title>
        <authorList>
            <person name="Won M."/>
            <person name="Kwon S.-W."/>
        </authorList>
    </citation>
    <scope>NUCLEOTIDE SEQUENCE [LARGE SCALE GENOMIC DNA]</scope>
    <source>
        <strain evidence="2 3">KACC 21982</strain>
    </source>
</reference>
<feature type="chain" id="PRO_5045778670" evidence="1">
    <location>
        <begin position="24"/>
        <end position="264"/>
    </location>
</feature>
<dbReference type="EMBL" id="CP094669">
    <property type="protein sequence ID" value="UOG76970.1"/>
    <property type="molecule type" value="Genomic_DNA"/>
</dbReference>
<organism evidence="2 3">
    <name type="scientific">Hymenobacter tibetensis</name>
    <dbReference type="NCBI Taxonomy" id="497967"/>
    <lineage>
        <taxon>Bacteria</taxon>
        <taxon>Pseudomonadati</taxon>
        <taxon>Bacteroidota</taxon>
        <taxon>Cytophagia</taxon>
        <taxon>Cytophagales</taxon>
        <taxon>Hymenobacteraceae</taxon>
        <taxon>Hymenobacter</taxon>
    </lineage>
</organism>
<keyword evidence="3" id="KW-1185">Reference proteome</keyword>
<accession>A0ABY4D3G7</accession>
<evidence type="ECO:0000313" key="3">
    <source>
        <dbReference type="Proteomes" id="UP000831113"/>
    </source>
</evidence>
<keyword evidence="1" id="KW-0732">Signal</keyword>
<dbReference type="Proteomes" id="UP000831113">
    <property type="component" value="Chromosome"/>
</dbReference>
<evidence type="ECO:0000313" key="2">
    <source>
        <dbReference type="EMBL" id="UOG76970.1"/>
    </source>
</evidence>